<evidence type="ECO:0000313" key="2">
    <source>
        <dbReference type="EMBL" id="SDQ50060.1"/>
    </source>
</evidence>
<dbReference type="GO" id="GO:0005886">
    <property type="term" value="C:plasma membrane"/>
    <property type="evidence" value="ECO:0007669"/>
    <property type="project" value="UniProtKB-SubCell"/>
</dbReference>
<evidence type="ECO:0000313" key="3">
    <source>
        <dbReference type="Proteomes" id="UP000198848"/>
    </source>
</evidence>
<evidence type="ECO:0000256" key="1">
    <source>
        <dbReference type="SAM" id="Phobius"/>
    </source>
</evidence>
<accession>A0A1H1BE33</accession>
<dbReference type="Pfam" id="PF12679">
    <property type="entry name" value="ABC2_membrane_2"/>
    <property type="match status" value="1"/>
</dbReference>
<feature type="transmembrane region" description="Helical" evidence="1">
    <location>
        <begin position="75"/>
        <end position="94"/>
    </location>
</feature>
<dbReference type="GO" id="GO:0140359">
    <property type="term" value="F:ABC-type transporter activity"/>
    <property type="evidence" value="ECO:0007669"/>
    <property type="project" value="InterPro"/>
</dbReference>
<feature type="transmembrane region" description="Helical" evidence="1">
    <location>
        <begin position="152"/>
        <end position="175"/>
    </location>
</feature>
<reference evidence="3" key="1">
    <citation type="submission" date="2016-10" db="EMBL/GenBank/DDBJ databases">
        <authorList>
            <person name="Varghese N."/>
            <person name="Submissions S."/>
        </authorList>
    </citation>
    <scope>NUCLEOTIDE SEQUENCE [LARGE SCALE GENOMIC DNA]</scope>
    <source>
        <strain evidence="3">DSM 24767</strain>
    </source>
</reference>
<feature type="transmembrane region" description="Helical" evidence="1">
    <location>
        <begin position="237"/>
        <end position="256"/>
    </location>
</feature>
<keyword evidence="1" id="KW-0472">Membrane</keyword>
<dbReference type="PANTHER" id="PTHR37305:SF1">
    <property type="entry name" value="MEMBRANE PROTEIN"/>
    <property type="match status" value="1"/>
</dbReference>
<dbReference type="AlphaFoldDB" id="A0A1H1BE33"/>
<gene>
    <name evidence="2" type="ORF">SAMN04489842_1012</name>
</gene>
<dbReference type="EMBL" id="FNLC01000001">
    <property type="protein sequence ID" value="SDQ50060.1"/>
    <property type="molecule type" value="Genomic_DNA"/>
</dbReference>
<keyword evidence="1" id="KW-1133">Transmembrane helix</keyword>
<dbReference type="STRING" id="1095778.SAMN04489842_1012"/>
<protein>
    <submittedName>
        <fullName evidence="2">ABC-2 type transport system permease protein</fullName>
    </submittedName>
</protein>
<organism evidence="2 3">
    <name type="scientific">Natronobacterium texcoconense</name>
    <dbReference type="NCBI Taxonomy" id="1095778"/>
    <lineage>
        <taxon>Archaea</taxon>
        <taxon>Methanobacteriati</taxon>
        <taxon>Methanobacteriota</taxon>
        <taxon>Stenosarchaea group</taxon>
        <taxon>Halobacteria</taxon>
        <taxon>Halobacteriales</taxon>
        <taxon>Natrialbaceae</taxon>
        <taxon>Natronobacterium</taxon>
    </lineage>
</organism>
<dbReference type="PANTHER" id="PTHR37305">
    <property type="entry name" value="INTEGRAL MEMBRANE PROTEIN-RELATED"/>
    <property type="match status" value="1"/>
</dbReference>
<sequence length="260" mass="28865">MTAILRLESRKRVRGSVLLVVVFGVLSALYFSMFPGIQEEMDVFEEAFPDYMFDIFGIEELHTIEGFIAAEIHSFFWSLLLAIYFAYVGAGLIASDVQDRTMDLTLSNPVSRESVVLQKVAALWVPLVALNVGVPIIVYVGALGIGESFDPIALAMVHLLSIPYLLVCAGIGLVLSVVVDHVRRARATALTLVFVLWLVDGVSRVDPDYEWIGAFTPSRYYEETDILVHQEYAFADAALLLVVFLLLFAVAVVVFVRRDI</sequence>
<feature type="transmembrane region" description="Helical" evidence="1">
    <location>
        <begin position="187"/>
        <end position="205"/>
    </location>
</feature>
<dbReference type="RefSeq" id="WP_090378216.1">
    <property type="nucleotide sequence ID" value="NZ_FNLC01000001.1"/>
</dbReference>
<name>A0A1H1BE33_NATTX</name>
<feature type="transmembrane region" description="Helical" evidence="1">
    <location>
        <begin position="121"/>
        <end position="146"/>
    </location>
</feature>
<feature type="transmembrane region" description="Helical" evidence="1">
    <location>
        <begin position="12"/>
        <end position="33"/>
    </location>
</feature>
<dbReference type="Proteomes" id="UP000198848">
    <property type="component" value="Unassembled WGS sequence"/>
</dbReference>
<keyword evidence="3" id="KW-1185">Reference proteome</keyword>
<dbReference type="OrthoDB" id="204776at2157"/>
<proteinExistence type="predicted"/>
<keyword evidence="1" id="KW-0812">Transmembrane</keyword>